<proteinExistence type="predicted"/>
<dbReference type="STRING" id="351675.SAMN05421680_10949"/>
<evidence type="ECO:0000313" key="3">
    <source>
        <dbReference type="Proteomes" id="UP000198919"/>
    </source>
</evidence>
<dbReference type="Pfam" id="PF19940">
    <property type="entry name" value="DUF6402"/>
    <property type="match status" value="1"/>
</dbReference>
<dbReference type="EMBL" id="FORG01000009">
    <property type="protein sequence ID" value="SFJ43291.1"/>
    <property type="molecule type" value="Genomic_DNA"/>
</dbReference>
<sequence>MSIFKTKTVKGGKNTDIDVEERFYLNQLPDAMEKMGWEMAPKLMRHWFNSKPAYSFTEKTKDLYTRTGNSVDIPKEQVNDSIVKMAWAINYIQVRERVEELHYMWDSPNGIQLLRKKLSMSKDKRIGYTDSAIELDTYAQVNSRLIGSMQDTIDDYYGAIGKANIKLAVRGYVEKRNYKDVFITELVGVYLKDSYDFITKGEFLGVWHKNGVLSKAKTLAYMGIYERMGWRELSGEYSGTVPIFNGDFKMWQEKRNEGSDFIVFSDVLWMKPLPKHSIFHL</sequence>
<evidence type="ECO:0000313" key="4">
    <source>
        <dbReference type="Proteomes" id="UP000224607"/>
    </source>
</evidence>
<dbReference type="EMBL" id="NITY01000008">
    <property type="protein sequence ID" value="PHM39814.1"/>
    <property type="molecule type" value="Genomic_DNA"/>
</dbReference>
<accession>A0A1I3RD53</accession>
<reference evidence="1 4" key="3">
    <citation type="journal article" date="2017" name="Nat. Microbiol.">
        <title>Natural product diversity associated with the nematode symbionts Photorhabdus and Xenorhabdus.</title>
        <authorList>
            <person name="Tobias N.J."/>
            <person name="Wolff H."/>
            <person name="Djahanschiri B."/>
            <person name="Grundmann F."/>
            <person name="Kronenwerth M."/>
            <person name="Shi Y.M."/>
            <person name="Simonyi S."/>
            <person name="Grun P."/>
            <person name="Shapiro-Ilan D."/>
            <person name="Pidot S.J."/>
            <person name="Stinear T.P."/>
            <person name="Ebersberger I."/>
            <person name="Bode H.B."/>
        </authorList>
    </citation>
    <scope>NUCLEOTIDE SEQUENCE [LARGE SCALE GENOMIC DNA]</scope>
    <source>
        <strain evidence="1 4">DSM 17908</strain>
    </source>
</reference>
<gene>
    <name evidence="2" type="ORF">SAMN05421680_10949</name>
    <name evidence="1" type="ORF">Xmau_02414</name>
</gene>
<dbReference type="InterPro" id="IPR045646">
    <property type="entry name" value="DUF6402"/>
</dbReference>
<dbReference type="OrthoDB" id="6986732at2"/>
<dbReference type="Proteomes" id="UP000224607">
    <property type="component" value="Unassembled WGS sequence"/>
</dbReference>
<evidence type="ECO:0000313" key="1">
    <source>
        <dbReference type="EMBL" id="PHM39814.1"/>
    </source>
</evidence>
<reference evidence="2" key="2">
    <citation type="submission" date="2016-10" db="EMBL/GenBank/DDBJ databases">
        <authorList>
            <person name="de Groot N.N."/>
        </authorList>
    </citation>
    <scope>NUCLEOTIDE SEQUENCE [LARGE SCALE GENOMIC DNA]</scope>
    <source>
        <strain evidence="2">DSM 17908</strain>
    </source>
</reference>
<organism evidence="2 3">
    <name type="scientific">Xenorhabdus mauleonii</name>
    <dbReference type="NCBI Taxonomy" id="351675"/>
    <lineage>
        <taxon>Bacteria</taxon>
        <taxon>Pseudomonadati</taxon>
        <taxon>Pseudomonadota</taxon>
        <taxon>Gammaproteobacteria</taxon>
        <taxon>Enterobacterales</taxon>
        <taxon>Morganellaceae</taxon>
        <taxon>Xenorhabdus</taxon>
    </lineage>
</organism>
<dbReference type="RefSeq" id="WP_092510693.1">
    <property type="nucleotide sequence ID" value="NZ_CAWNQB010000078.1"/>
</dbReference>
<dbReference type="AlphaFoldDB" id="A0A1I3RD53"/>
<name>A0A1I3RD53_9GAMM</name>
<keyword evidence="4" id="KW-1185">Reference proteome</keyword>
<protein>
    <submittedName>
        <fullName evidence="2">Uncharacterized protein</fullName>
    </submittedName>
</protein>
<reference evidence="3" key="1">
    <citation type="submission" date="2016-10" db="EMBL/GenBank/DDBJ databases">
        <authorList>
            <person name="Varghese N."/>
            <person name="Submissions S."/>
        </authorList>
    </citation>
    <scope>NUCLEOTIDE SEQUENCE [LARGE SCALE GENOMIC DNA]</scope>
    <source>
        <strain evidence="3">DSM 17908</strain>
    </source>
</reference>
<evidence type="ECO:0000313" key="2">
    <source>
        <dbReference type="EMBL" id="SFJ43291.1"/>
    </source>
</evidence>
<dbReference type="Proteomes" id="UP000198919">
    <property type="component" value="Unassembled WGS sequence"/>
</dbReference>